<name>A0A938B2D8_UNCTE</name>
<comment type="caution">
    <text evidence="1">The sequence shown here is derived from an EMBL/GenBank/DDBJ whole genome shotgun (WGS) entry which is preliminary data.</text>
</comment>
<reference evidence="1" key="1">
    <citation type="submission" date="2019-03" db="EMBL/GenBank/DDBJ databases">
        <title>Lake Tanganyika Metagenome-Assembled Genomes (MAGs).</title>
        <authorList>
            <person name="Tran P."/>
        </authorList>
    </citation>
    <scope>NUCLEOTIDE SEQUENCE</scope>
    <source>
        <strain evidence="1">K_DeepCast_65m_m2_066</strain>
    </source>
</reference>
<dbReference type="Proteomes" id="UP000712673">
    <property type="component" value="Unassembled WGS sequence"/>
</dbReference>
<dbReference type="EMBL" id="VGLS01000220">
    <property type="protein sequence ID" value="MBM3223904.1"/>
    <property type="molecule type" value="Genomic_DNA"/>
</dbReference>
<organism evidence="1 2">
    <name type="scientific">Tectimicrobiota bacterium</name>
    <dbReference type="NCBI Taxonomy" id="2528274"/>
    <lineage>
        <taxon>Bacteria</taxon>
        <taxon>Pseudomonadati</taxon>
        <taxon>Nitrospinota/Tectimicrobiota group</taxon>
        <taxon>Candidatus Tectimicrobiota</taxon>
    </lineage>
</organism>
<sequence length="63" mass="7115">MIPNDTLQAMIRAYDGFALTEAEMALVRPELETYCAELEKLRELDLSDILSSRLLRVQEGGQS</sequence>
<dbReference type="AlphaFoldDB" id="A0A938B2D8"/>
<proteinExistence type="predicted"/>
<evidence type="ECO:0000313" key="1">
    <source>
        <dbReference type="EMBL" id="MBM3223904.1"/>
    </source>
</evidence>
<accession>A0A938B2D8</accession>
<protein>
    <submittedName>
        <fullName evidence="1">Uncharacterized protein</fullName>
    </submittedName>
</protein>
<evidence type="ECO:0000313" key="2">
    <source>
        <dbReference type="Proteomes" id="UP000712673"/>
    </source>
</evidence>
<gene>
    <name evidence="1" type="ORF">FJZ47_08900</name>
</gene>